<dbReference type="SUPFAM" id="SSF52374">
    <property type="entry name" value="Nucleotidylyl transferase"/>
    <property type="match status" value="1"/>
</dbReference>
<sequence length="130" mass="14487">MCPPTSLEQIKDWVADRGKIAFVSGKFNVIHPGHLRLLRFAREISDCLVVGIYPDGYVDGLFLSEKDRLEGIQSNNWVDAAFILEESPETAISVLRPDVVVKGKEYEFGDNPETEAVKQYGGIVRFVSGD</sequence>
<feature type="domain" description="Cytidyltransferase-like" evidence="3">
    <location>
        <begin position="23"/>
        <end position="106"/>
    </location>
</feature>
<reference evidence="4" key="1">
    <citation type="submission" date="2018-05" db="EMBL/GenBank/DDBJ databases">
        <authorList>
            <person name="Lanie J.A."/>
            <person name="Ng W.-L."/>
            <person name="Kazmierczak K.M."/>
            <person name="Andrzejewski T.M."/>
            <person name="Davidsen T.M."/>
            <person name="Wayne K.J."/>
            <person name="Tettelin H."/>
            <person name="Glass J.I."/>
            <person name="Rusch D."/>
            <person name="Podicherti R."/>
            <person name="Tsui H.-C.T."/>
            <person name="Winkler M.E."/>
        </authorList>
    </citation>
    <scope>NUCLEOTIDE SEQUENCE</scope>
</reference>
<keyword evidence="2" id="KW-0548">Nucleotidyltransferase</keyword>
<keyword evidence="1" id="KW-0808">Transferase</keyword>
<dbReference type="InterPro" id="IPR050385">
    <property type="entry name" value="Archaeal_FAD_synthase"/>
</dbReference>
<dbReference type="Gene3D" id="3.40.50.620">
    <property type="entry name" value="HUPs"/>
    <property type="match status" value="1"/>
</dbReference>
<organism evidence="4">
    <name type="scientific">marine metagenome</name>
    <dbReference type="NCBI Taxonomy" id="408172"/>
    <lineage>
        <taxon>unclassified sequences</taxon>
        <taxon>metagenomes</taxon>
        <taxon>ecological metagenomes</taxon>
    </lineage>
</organism>
<protein>
    <recommendedName>
        <fullName evidence="3">Cytidyltransferase-like domain-containing protein</fullName>
    </recommendedName>
</protein>
<evidence type="ECO:0000256" key="2">
    <source>
        <dbReference type="ARBA" id="ARBA00022695"/>
    </source>
</evidence>
<dbReference type="AlphaFoldDB" id="A0A383ANH3"/>
<name>A0A383ANH3_9ZZZZ</name>
<dbReference type="GO" id="GO:0016779">
    <property type="term" value="F:nucleotidyltransferase activity"/>
    <property type="evidence" value="ECO:0007669"/>
    <property type="project" value="UniProtKB-KW"/>
</dbReference>
<dbReference type="Pfam" id="PF01467">
    <property type="entry name" value="CTP_transf_like"/>
    <property type="match status" value="1"/>
</dbReference>
<dbReference type="InterPro" id="IPR014729">
    <property type="entry name" value="Rossmann-like_a/b/a_fold"/>
</dbReference>
<evidence type="ECO:0000256" key="1">
    <source>
        <dbReference type="ARBA" id="ARBA00022679"/>
    </source>
</evidence>
<dbReference type="PANTHER" id="PTHR43793">
    <property type="entry name" value="FAD SYNTHASE"/>
    <property type="match status" value="1"/>
</dbReference>
<dbReference type="InterPro" id="IPR004821">
    <property type="entry name" value="Cyt_trans-like"/>
</dbReference>
<accession>A0A383ANH3</accession>
<proteinExistence type="predicted"/>
<evidence type="ECO:0000313" key="4">
    <source>
        <dbReference type="EMBL" id="SVE09357.1"/>
    </source>
</evidence>
<dbReference type="EMBL" id="UINC01193643">
    <property type="protein sequence ID" value="SVE09357.1"/>
    <property type="molecule type" value="Genomic_DNA"/>
</dbReference>
<evidence type="ECO:0000259" key="3">
    <source>
        <dbReference type="Pfam" id="PF01467"/>
    </source>
</evidence>
<dbReference type="NCBIfam" id="TIGR00125">
    <property type="entry name" value="cyt_tran_rel"/>
    <property type="match status" value="1"/>
</dbReference>
<dbReference type="PANTHER" id="PTHR43793:SF2">
    <property type="entry name" value="BIFUNCTIONAL PROTEIN HLDE"/>
    <property type="match status" value="1"/>
</dbReference>
<feature type="non-terminal residue" evidence="4">
    <location>
        <position position="130"/>
    </location>
</feature>
<gene>
    <name evidence="4" type="ORF">METZ01_LOCUS462211</name>
</gene>